<name>A0A8S5LHP3_9CAUD</name>
<proteinExistence type="predicted"/>
<accession>A0A8S5LHP3</accession>
<reference evidence="1" key="1">
    <citation type="journal article" date="2021" name="Proc. Natl. Acad. Sci. U.S.A.">
        <title>A Catalog of Tens of Thousands of Viruses from Human Metagenomes Reveals Hidden Associations with Chronic Diseases.</title>
        <authorList>
            <person name="Tisza M.J."/>
            <person name="Buck C.B."/>
        </authorList>
    </citation>
    <scope>NUCLEOTIDE SEQUENCE</scope>
    <source>
        <strain evidence="1">CtxS04</strain>
    </source>
</reference>
<dbReference type="EMBL" id="BK014719">
    <property type="protein sequence ID" value="DAD69363.1"/>
    <property type="molecule type" value="Genomic_DNA"/>
</dbReference>
<evidence type="ECO:0000313" key="1">
    <source>
        <dbReference type="EMBL" id="DAD69363.1"/>
    </source>
</evidence>
<protein>
    <submittedName>
        <fullName evidence="1">Uncharacterized protein</fullName>
    </submittedName>
</protein>
<organism evidence="1">
    <name type="scientific">Siphoviridae sp. ctxS04</name>
    <dbReference type="NCBI Taxonomy" id="2823610"/>
    <lineage>
        <taxon>Viruses</taxon>
        <taxon>Duplodnaviria</taxon>
        <taxon>Heunggongvirae</taxon>
        <taxon>Uroviricota</taxon>
        <taxon>Caudoviricetes</taxon>
    </lineage>
</organism>
<sequence>MKGCKNCPAYAKCMVTYRGSACAALRGTYGLDDDPEIITNADRIRAMDDETLAEFLYRYFWGRLANLPNREERLLEWLQQPAEEGSDRDG</sequence>